<dbReference type="EMBL" id="JAGSPM010000015">
    <property type="protein sequence ID" value="MBR7748338.1"/>
    <property type="molecule type" value="Genomic_DNA"/>
</dbReference>
<dbReference type="Pfam" id="PF00657">
    <property type="entry name" value="Lipase_GDSL"/>
    <property type="match status" value="1"/>
</dbReference>
<dbReference type="AlphaFoldDB" id="A0A941DIM9"/>
<proteinExistence type="predicted"/>
<accession>A0A941DIM9</accession>
<dbReference type="Proteomes" id="UP000680158">
    <property type="component" value="Unassembled WGS sequence"/>
</dbReference>
<evidence type="ECO:0000313" key="4">
    <source>
        <dbReference type="Proteomes" id="UP000680158"/>
    </source>
</evidence>
<dbReference type="PANTHER" id="PTHR45648">
    <property type="entry name" value="GDSL LIPASE/ACYLHYDROLASE FAMILY PROTEIN (AFU_ORTHOLOGUE AFUA_4G14700)"/>
    <property type="match status" value="1"/>
</dbReference>
<evidence type="ECO:0000313" key="3">
    <source>
        <dbReference type="EMBL" id="MBR7748338.1"/>
    </source>
</evidence>
<dbReference type="SUPFAM" id="SSF52266">
    <property type="entry name" value="SGNH hydrolase"/>
    <property type="match status" value="1"/>
</dbReference>
<dbReference type="Gene3D" id="3.40.50.1110">
    <property type="entry name" value="SGNH hydrolase"/>
    <property type="match status" value="1"/>
</dbReference>
<protein>
    <submittedName>
        <fullName evidence="3">SGNH/GDSL hydrolase family protein</fullName>
    </submittedName>
</protein>
<feature type="chain" id="PRO_5037122157" evidence="2">
    <location>
        <begin position="28"/>
        <end position="412"/>
    </location>
</feature>
<evidence type="ECO:0000256" key="1">
    <source>
        <dbReference type="ARBA" id="ARBA00022801"/>
    </source>
</evidence>
<name>A0A941DIM9_9BURK</name>
<dbReference type="RefSeq" id="WP_212685633.1">
    <property type="nucleotide sequence ID" value="NZ_JAGSPM010000015.1"/>
</dbReference>
<dbReference type="InterPro" id="IPR001087">
    <property type="entry name" value="GDSL"/>
</dbReference>
<gene>
    <name evidence="3" type="ORF">KDM92_17265</name>
</gene>
<feature type="signal peptide" evidence="2">
    <location>
        <begin position="1"/>
        <end position="27"/>
    </location>
</feature>
<keyword evidence="1 3" id="KW-0378">Hydrolase</keyword>
<keyword evidence="4" id="KW-1185">Reference proteome</keyword>
<dbReference type="GO" id="GO:0016788">
    <property type="term" value="F:hydrolase activity, acting on ester bonds"/>
    <property type="evidence" value="ECO:0007669"/>
    <property type="project" value="InterPro"/>
</dbReference>
<sequence>MRHLKYSLTLIAAAVLAGCGGSGGSGATDPAPKIKFTSQVTFGDSLSDVGSYKVGTVAALGGGKYTINSATAKNWTEIVAADLGLSAPCAAQTGLEGLASQGFNVPVKNNAGCTGYAQGGARVTNPVGPGNKLLGGNNAILGQMTVPVVKQIQNHLDANGGKFSGTEIVFVSGGPNDGFIQASTLSAAATAAATAAVTAAVPGQIQKDIASGVCKPTDAQASNCIAAAVATLTPTVGASAGAAYAKANAQTYVDAMGTAGTELASYVNNMILAKGAKYVVVVNMPDLSKTPDALKQSADTQTLLNGMTVTFNARLLAGLAGNDNVLFIDLFTRFRDHAANPSAYGISNVTTPACDLTPAKNPLGSSLVCSVNNLIAGDTSKYYFADNVHPTPLGQSLFASYISEELAKRKWK</sequence>
<dbReference type="PANTHER" id="PTHR45648:SF22">
    <property type="entry name" value="GDSL LIPASE_ACYLHYDROLASE FAMILY PROTEIN (AFU_ORTHOLOGUE AFUA_4G14700)"/>
    <property type="match status" value="1"/>
</dbReference>
<comment type="caution">
    <text evidence="3">The sequence shown here is derived from an EMBL/GenBank/DDBJ whole genome shotgun (WGS) entry which is preliminary data.</text>
</comment>
<dbReference type="InterPro" id="IPR051058">
    <property type="entry name" value="GDSL_Est/Lipase"/>
</dbReference>
<organism evidence="3 4">
    <name type="scientific">Undibacterium baiyunense</name>
    <dbReference type="NCBI Taxonomy" id="2828731"/>
    <lineage>
        <taxon>Bacteria</taxon>
        <taxon>Pseudomonadati</taxon>
        <taxon>Pseudomonadota</taxon>
        <taxon>Betaproteobacteria</taxon>
        <taxon>Burkholderiales</taxon>
        <taxon>Oxalobacteraceae</taxon>
        <taxon>Undibacterium</taxon>
    </lineage>
</organism>
<dbReference type="CDD" id="cd01847">
    <property type="entry name" value="Triacylglycerol_lipase_like"/>
    <property type="match status" value="1"/>
</dbReference>
<evidence type="ECO:0000256" key="2">
    <source>
        <dbReference type="SAM" id="SignalP"/>
    </source>
</evidence>
<keyword evidence="2" id="KW-0732">Signal</keyword>
<dbReference type="PROSITE" id="PS51257">
    <property type="entry name" value="PROKAR_LIPOPROTEIN"/>
    <property type="match status" value="1"/>
</dbReference>
<dbReference type="InterPro" id="IPR036514">
    <property type="entry name" value="SGNH_hydro_sf"/>
</dbReference>
<reference evidence="3 4" key="1">
    <citation type="submission" date="2021-04" db="EMBL/GenBank/DDBJ databases">
        <title>novel species isolated from subtropical streams in China.</title>
        <authorList>
            <person name="Lu H."/>
        </authorList>
    </citation>
    <scope>NUCLEOTIDE SEQUENCE [LARGE SCALE GENOMIC DNA]</scope>
    <source>
        <strain evidence="3 4">BYS107W</strain>
    </source>
</reference>